<protein>
    <submittedName>
        <fullName evidence="3">Uncharacterized protein</fullName>
    </submittedName>
</protein>
<dbReference type="AlphaFoldDB" id="A0A183BQB5"/>
<evidence type="ECO:0000313" key="3">
    <source>
        <dbReference type="WBParaSite" id="GPLIN_000280100"/>
    </source>
</evidence>
<organism evidence="2 3">
    <name type="scientific">Globodera pallida</name>
    <name type="common">Potato cyst nematode worm</name>
    <name type="synonym">Heterodera pallida</name>
    <dbReference type="NCBI Taxonomy" id="36090"/>
    <lineage>
        <taxon>Eukaryota</taxon>
        <taxon>Metazoa</taxon>
        <taxon>Ecdysozoa</taxon>
        <taxon>Nematoda</taxon>
        <taxon>Chromadorea</taxon>
        <taxon>Rhabditida</taxon>
        <taxon>Tylenchina</taxon>
        <taxon>Tylenchomorpha</taxon>
        <taxon>Tylenchoidea</taxon>
        <taxon>Heteroderidae</taxon>
        <taxon>Heteroderinae</taxon>
        <taxon>Globodera</taxon>
    </lineage>
</organism>
<sequence length="191" mass="22250">MREIFKQSDGNGTSSMEIDQQQSPSTMTPNAFMEMLLTKMVAQLLPILHQSEQNVLLDQQLSKLTPEQNLLILLELFDVTNNIGKIFLNKLKRDERRQRTDNFGSFPINLGYYKEMMRKFEFAEELIKVSLKNDFKRSATYWFDSTEHFDVTISSHKPENIFGLKLADYICAPHELHCQDFDAGPYYDPLV</sequence>
<name>A0A183BQB5_GLOPA</name>
<evidence type="ECO:0000256" key="1">
    <source>
        <dbReference type="SAM" id="MobiDB-lite"/>
    </source>
</evidence>
<reference evidence="2" key="1">
    <citation type="submission" date="2013-12" db="EMBL/GenBank/DDBJ databases">
        <authorList>
            <person name="Aslett M."/>
        </authorList>
    </citation>
    <scope>NUCLEOTIDE SEQUENCE [LARGE SCALE GENOMIC DNA]</scope>
    <source>
        <strain evidence="2">Lindley</strain>
    </source>
</reference>
<feature type="region of interest" description="Disordered" evidence="1">
    <location>
        <begin position="1"/>
        <end position="25"/>
    </location>
</feature>
<dbReference type="Proteomes" id="UP000050741">
    <property type="component" value="Unassembled WGS sequence"/>
</dbReference>
<evidence type="ECO:0000313" key="2">
    <source>
        <dbReference type="Proteomes" id="UP000050741"/>
    </source>
</evidence>
<reference evidence="2" key="2">
    <citation type="submission" date="2014-05" db="EMBL/GenBank/DDBJ databases">
        <title>The genome and life-stage specific transcriptomes of Globodera pallida elucidate key aspects of plant parasitism by a cyst nematode.</title>
        <authorList>
            <person name="Cotton J.A."/>
            <person name="Lilley C.J."/>
            <person name="Jones L.M."/>
            <person name="Kikuchi T."/>
            <person name="Reid A.J."/>
            <person name="Thorpe P."/>
            <person name="Tsai I.J."/>
            <person name="Beasley H."/>
            <person name="Blok V."/>
            <person name="Cock P.J.A."/>
            <person name="Van den Akker S.E."/>
            <person name="Holroyd N."/>
            <person name="Hunt M."/>
            <person name="Mantelin S."/>
            <person name="Naghra H."/>
            <person name="Pain A."/>
            <person name="Palomares-Rius J.E."/>
            <person name="Zarowiecki M."/>
            <person name="Berriman M."/>
            <person name="Jones J.T."/>
            <person name="Urwin P.E."/>
        </authorList>
    </citation>
    <scope>NUCLEOTIDE SEQUENCE [LARGE SCALE GENOMIC DNA]</scope>
    <source>
        <strain evidence="2">Lindley</strain>
    </source>
</reference>
<proteinExistence type="predicted"/>
<feature type="compositionally biased region" description="Polar residues" evidence="1">
    <location>
        <begin position="8"/>
        <end position="25"/>
    </location>
</feature>
<keyword evidence="2" id="KW-1185">Reference proteome</keyword>
<accession>A0A183BQB5</accession>
<reference evidence="3" key="3">
    <citation type="submission" date="2016-06" db="UniProtKB">
        <authorList>
            <consortium name="WormBaseParasite"/>
        </authorList>
    </citation>
    <scope>IDENTIFICATION</scope>
</reference>
<dbReference type="WBParaSite" id="GPLIN_000280100">
    <property type="protein sequence ID" value="GPLIN_000280100"/>
    <property type="gene ID" value="GPLIN_000280100"/>
</dbReference>